<evidence type="ECO:0000256" key="4">
    <source>
        <dbReference type="ARBA" id="ARBA00022448"/>
    </source>
</evidence>
<dbReference type="PIRSF" id="PIRSF037090">
    <property type="entry name" value="Iontro_Glu-like_rcpt_pln"/>
    <property type="match status" value="1"/>
</dbReference>
<evidence type="ECO:0000256" key="11">
    <source>
        <dbReference type="ARBA" id="ARBA00023180"/>
    </source>
</evidence>
<dbReference type="FunFam" id="3.40.50.2300:FF:000188">
    <property type="entry name" value="Glutamate receptor"/>
    <property type="match status" value="1"/>
</dbReference>
<dbReference type="InterPro" id="IPR015683">
    <property type="entry name" value="Ionotropic_Glu_rcpt"/>
</dbReference>
<dbReference type="FunFam" id="3.40.190.10:FF:000103">
    <property type="entry name" value="Glutamate receptor"/>
    <property type="match status" value="1"/>
</dbReference>
<keyword evidence="16" id="KW-1015">Disulfide bond</keyword>
<accession>A0A6I9S1E8</accession>
<evidence type="ECO:0000259" key="20">
    <source>
        <dbReference type="SMART" id="SM00079"/>
    </source>
</evidence>
<keyword evidence="8 15" id="KW-0406">Ion transport</keyword>
<keyword evidence="4 15" id="KW-0813">Transport</keyword>
<keyword evidence="21" id="KW-1185">Reference proteome</keyword>
<feature type="region of interest" description="Disordered" evidence="17">
    <location>
        <begin position="883"/>
        <end position="938"/>
    </location>
</feature>
<evidence type="ECO:0000256" key="7">
    <source>
        <dbReference type="ARBA" id="ARBA00022989"/>
    </source>
</evidence>
<dbReference type="InterPro" id="IPR019594">
    <property type="entry name" value="Glu/Gly-bd"/>
</dbReference>
<keyword evidence="9 15" id="KW-0472">Membrane</keyword>
<gene>
    <name evidence="22" type="primary">LOC105052583</name>
</gene>
<dbReference type="PANTHER" id="PTHR34836:SF1">
    <property type="entry name" value="OS09G0428600 PROTEIN"/>
    <property type="match status" value="1"/>
</dbReference>
<feature type="transmembrane region" description="Helical" evidence="18">
    <location>
        <begin position="811"/>
        <end position="835"/>
    </location>
</feature>
<dbReference type="AlphaFoldDB" id="A0A6I9S1E8"/>
<evidence type="ECO:0000256" key="19">
    <source>
        <dbReference type="SAM" id="SignalP"/>
    </source>
</evidence>
<dbReference type="FunFam" id="1.10.287.70:FF:000037">
    <property type="entry name" value="Glutamate receptor"/>
    <property type="match status" value="1"/>
</dbReference>
<evidence type="ECO:0000313" key="21">
    <source>
        <dbReference type="Proteomes" id="UP000504607"/>
    </source>
</evidence>
<feature type="chain" id="PRO_5026747841" description="Glutamate receptor" evidence="19">
    <location>
        <begin position="18"/>
        <end position="938"/>
    </location>
</feature>
<dbReference type="InParanoid" id="A0A6I9S1E8"/>
<feature type="domain" description="Ionotropic glutamate receptor C-terminal" evidence="20">
    <location>
        <begin position="452"/>
        <end position="789"/>
    </location>
</feature>
<comment type="function">
    <text evidence="15">Glutamate-gated receptor that probably acts as non-selective cation channel.</text>
</comment>
<dbReference type="SUPFAM" id="SSF53822">
    <property type="entry name" value="Periplasmic binding protein-like I"/>
    <property type="match status" value="1"/>
</dbReference>
<keyword evidence="5 18" id="KW-0812">Transmembrane</keyword>
<dbReference type="CDD" id="cd19990">
    <property type="entry name" value="PBP1_GABAb_receptor_plant"/>
    <property type="match status" value="1"/>
</dbReference>
<dbReference type="Pfam" id="PF01094">
    <property type="entry name" value="ANF_receptor"/>
    <property type="match status" value="1"/>
</dbReference>
<evidence type="ECO:0000256" key="13">
    <source>
        <dbReference type="ARBA" id="ARBA00023303"/>
    </source>
</evidence>
<organism evidence="21 22">
    <name type="scientific">Elaeis guineensis var. tenera</name>
    <name type="common">Oil palm</name>
    <dbReference type="NCBI Taxonomy" id="51953"/>
    <lineage>
        <taxon>Eukaryota</taxon>
        <taxon>Viridiplantae</taxon>
        <taxon>Streptophyta</taxon>
        <taxon>Embryophyta</taxon>
        <taxon>Tracheophyta</taxon>
        <taxon>Spermatophyta</taxon>
        <taxon>Magnoliopsida</taxon>
        <taxon>Liliopsida</taxon>
        <taxon>Arecaceae</taxon>
        <taxon>Arecoideae</taxon>
        <taxon>Cocoseae</taxon>
        <taxon>Elaeidinae</taxon>
        <taxon>Elaeis</taxon>
    </lineage>
</organism>
<keyword evidence="10 15" id="KW-0675">Receptor</keyword>
<protein>
    <recommendedName>
        <fullName evidence="15">Glutamate receptor</fullName>
    </recommendedName>
</protein>
<comment type="function">
    <text evidence="14">Glutamate-gated receptor that probably acts as a non-selective cation channel. May be involved in light-signal transduction and calcium homeostasis via the regulation of calcium influx into cells.</text>
</comment>
<dbReference type="GO" id="GO:0016020">
    <property type="term" value="C:membrane"/>
    <property type="evidence" value="ECO:0007669"/>
    <property type="project" value="UniProtKB-SubCell"/>
</dbReference>
<dbReference type="PANTHER" id="PTHR34836">
    <property type="entry name" value="OS06G0188250 PROTEIN"/>
    <property type="match status" value="1"/>
</dbReference>
<feature type="compositionally biased region" description="Polar residues" evidence="17">
    <location>
        <begin position="895"/>
        <end position="913"/>
    </location>
</feature>
<proteinExistence type="inferred from homology"/>
<comment type="similarity">
    <text evidence="2 15">Belongs to the glutamate-gated ion channel (TC 1.A.10.1) family.</text>
</comment>
<evidence type="ECO:0000256" key="16">
    <source>
        <dbReference type="PIRSR" id="PIRSR037090-50"/>
    </source>
</evidence>
<sequence>MRIYIHLSVLLLSLSHGLEWANANGGSTSNSPTTIDVGVILDMGSWIGNISWSCISMAIDDFYAAHPNYSTRLVPHRRNSGDDVVSAASAALDLINNARVQAIIGLQTSLQAKFVAELGTKAQVPIISFSATCPYLSSPRTPYFVRTALNDSTQATAIAGLIHSFAWREVIPIFENSDYGNGILSFLNDALQEIGAHIPHSSMISVPATDDRIQEELLNLKTRRTRVFIVHVSHSLAYRLFLKAKEADMMSEGYAWIMTYGSTAYLNLMDSSTIDAMQGVLSINPYVHESKKLDNFKSRWKKRFYQENPSVKAAEPGVFGLWAYDTVWALAMAVESAGMGGSINQKPNMANSTTDWFRLGFSSNGPKLLELISNTKLSGVSGKFHLVDGQLELTGFEIINVIGSRRKRIGFWTSGYGITKSMDFKASLSGIVWPGDTMIEPKGLDWQTSKQRIGIPVKSGGFSEFINQEWNPLTKRNASGFSIEVFDMVMASLPYAVPYEYIPYADAKGRMKGSYDDLVYEVYLKNFDAVVGDVTITTNRSVYVDFTAPYTEMGMSMVVPIKNDRKSAMFFFKPLTTSLWLVSGAFFIFIGFVVWALEHGNNEEFKGPLRNQVGTVFYFSFSTLVFAHREKLLGNFTRVVVVVWVFVVFILTSSYTASLSSVLTVQQSTPVTDVNEIIRNGGSIGYMGDSSMLGQWKIHKSKLKAYNSTEEYDGALSKGSSEGGVSAIIAEIPCIEVFLSKLCHKYVRAGPVYRTDGFGFVFPKGSPLVPDISIAILKMTGDIEQMLYRNRTFCPNDSSMATSEILSLDDFWGLFLTAGILSTAALAISMVCFVYDRWHFYGARIDGTSISGRLVSISKLYGICSSFAIRKSEQSVLRLTDEGNAGCHNDDAEQRSPSSPSDRMCGNSGQAEGTTERDITVHIQDQPASVEIVDETSQ</sequence>
<dbReference type="CDD" id="cd13686">
    <property type="entry name" value="GluR_Plant"/>
    <property type="match status" value="1"/>
</dbReference>
<evidence type="ECO:0000256" key="15">
    <source>
        <dbReference type="PIRNR" id="PIRNR037090"/>
    </source>
</evidence>
<feature type="disulfide bond" evidence="16">
    <location>
        <begin position="743"/>
        <end position="794"/>
    </location>
</feature>
<dbReference type="SUPFAM" id="SSF53850">
    <property type="entry name" value="Periplasmic binding protein-like II"/>
    <property type="match status" value="1"/>
</dbReference>
<name>A0A6I9S1E8_ELAGV</name>
<dbReference type="Gene3D" id="3.40.50.2300">
    <property type="match status" value="3"/>
</dbReference>
<feature type="transmembrane region" description="Helical" evidence="18">
    <location>
        <begin position="575"/>
        <end position="597"/>
    </location>
</feature>
<dbReference type="InterPro" id="IPR028082">
    <property type="entry name" value="Peripla_BP_I"/>
</dbReference>
<feature type="transmembrane region" description="Helical" evidence="18">
    <location>
        <begin position="639"/>
        <end position="657"/>
    </location>
</feature>
<evidence type="ECO:0000256" key="18">
    <source>
        <dbReference type="SAM" id="Phobius"/>
    </source>
</evidence>
<evidence type="ECO:0000256" key="2">
    <source>
        <dbReference type="ARBA" id="ARBA00008685"/>
    </source>
</evidence>
<comment type="subunit">
    <text evidence="3">May form heteromers.</text>
</comment>
<keyword evidence="12 15" id="KW-1071">Ligand-gated ion channel</keyword>
<evidence type="ECO:0000256" key="12">
    <source>
        <dbReference type="ARBA" id="ARBA00023286"/>
    </source>
</evidence>
<evidence type="ECO:0000256" key="17">
    <source>
        <dbReference type="SAM" id="MobiDB-lite"/>
    </source>
</evidence>
<evidence type="ECO:0000313" key="22">
    <source>
        <dbReference type="RefSeq" id="XP_010931742.1"/>
    </source>
</evidence>
<dbReference type="Pfam" id="PF10613">
    <property type="entry name" value="Lig_chan-Glu_bd"/>
    <property type="match status" value="1"/>
</dbReference>
<keyword evidence="7 18" id="KW-1133">Transmembrane helix</keyword>
<evidence type="ECO:0000256" key="8">
    <source>
        <dbReference type="ARBA" id="ARBA00023065"/>
    </source>
</evidence>
<dbReference type="InterPro" id="IPR044440">
    <property type="entry name" value="GABAb_receptor_plant_PBP1"/>
</dbReference>
<dbReference type="OrthoDB" id="5984008at2759"/>
<dbReference type="RefSeq" id="XP_010931742.1">
    <property type="nucleotide sequence ID" value="XM_010933440.2"/>
</dbReference>
<keyword evidence="11" id="KW-0325">Glycoprotein</keyword>
<evidence type="ECO:0000256" key="1">
    <source>
        <dbReference type="ARBA" id="ARBA00004141"/>
    </source>
</evidence>
<evidence type="ECO:0000256" key="3">
    <source>
        <dbReference type="ARBA" id="ARBA00011095"/>
    </source>
</evidence>
<comment type="subcellular location">
    <subcellularLocation>
        <location evidence="1">Membrane</location>
        <topology evidence="1">Multi-pass membrane protein</topology>
    </subcellularLocation>
</comment>
<evidence type="ECO:0000256" key="5">
    <source>
        <dbReference type="ARBA" id="ARBA00022692"/>
    </source>
</evidence>
<dbReference type="InterPro" id="IPR001828">
    <property type="entry name" value="ANF_lig-bd_rcpt"/>
</dbReference>
<dbReference type="Proteomes" id="UP000504607">
    <property type="component" value="Chromosome 1"/>
</dbReference>
<dbReference type="InterPro" id="IPR001320">
    <property type="entry name" value="Iontro_rcpt_C"/>
</dbReference>
<dbReference type="Gene3D" id="1.10.287.70">
    <property type="match status" value="1"/>
</dbReference>
<evidence type="ECO:0000256" key="10">
    <source>
        <dbReference type="ARBA" id="ARBA00023170"/>
    </source>
</evidence>
<dbReference type="SMART" id="SM00079">
    <property type="entry name" value="PBPe"/>
    <property type="match status" value="1"/>
</dbReference>
<dbReference type="Gene3D" id="3.40.190.10">
    <property type="entry name" value="Periplasmic binding protein-like II"/>
    <property type="match status" value="1"/>
</dbReference>
<keyword evidence="6 19" id="KW-0732">Signal</keyword>
<dbReference type="InterPro" id="IPR017103">
    <property type="entry name" value="Iontropic_Glu_rcpt_pln"/>
</dbReference>
<dbReference type="GO" id="GO:0015276">
    <property type="term" value="F:ligand-gated monoatomic ion channel activity"/>
    <property type="evidence" value="ECO:0007669"/>
    <property type="project" value="InterPro"/>
</dbReference>
<keyword evidence="13 15" id="KW-0407">Ion channel</keyword>
<evidence type="ECO:0000256" key="6">
    <source>
        <dbReference type="ARBA" id="ARBA00022729"/>
    </source>
</evidence>
<reference evidence="22" key="1">
    <citation type="submission" date="2025-08" db="UniProtKB">
        <authorList>
            <consortium name="RefSeq"/>
        </authorList>
    </citation>
    <scope>IDENTIFICATION</scope>
</reference>
<evidence type="ECO:0000256" key="9">
    <source>
        <dbReference type="ARBA" id="ARBA00023136"/>
    </source>
</evidence>
<feature type="signal peptide" evidence="19">
    <location>
        <begin position="1"/>
        <end position="17"/>
    </location>
</feature>
<dbReference type="Pfam" id="PF00060">
    <property type="entry name" value="Lig_chan"/>
    <property type="match status" value="1"/>
</dbReference>
<evidence type="ECO:0000256" key="14">
    <source>
        <dbReference type="ARBA" id="ARBA00049638"/>
    </source>
</evidence>